<name>A0A917RZV0_9BACL</name>
<comment type="caution">
    <text evidence="2">The sequence shown here is derived from an EMBL/GenBank/DDBJ whole genome shotgun (WGS) entry which is preliminary data.</text>
</comment>
<keyword evidence="1" id="KW-0472">Membrane</keyword>
<keyword evidence="3" id="KW-1185">Reference proteome</keyword>
<dbReference type="EMBL" id="BMOK01000002">
    <property type="protein sequence ID" value="GGL45500.1"/>
    <property type="molecule type" value="Genomic_DNA"/>
</dbReference>
<dbReference type="RefSeq" id="WP_188801685.1">
    <property type="nucleotide sequence ID" value="NZ_BMOK01000002.1"/>
</dbReference>
<protein>
    <recommendedName>
        <fullName evidence="4">DUF3021 domain-containing protein</fullName>
    </recommendedName>
</protein>
<dbReference type="InterPro" id="IPR021560">
    <property type="entry name" value="DUF3021"/>
</dbReference>
<reference evidence="2" key="2">
    <citation type="submission" date="2020-09" db="EMBL/GenBank/DDBJ databases">
        <authorList>
            <person name="Sun Q."/>
            <person name="Ohkuma M."/>
        </authorList>
    </citation>
    <scope>NUCLEOTIDE SEQUENCE</scope>
    <source>
        <strain evidence="2">JCM 15325</strain>
    </source>
</reference>
<feature type="transmembrane region" description="Helical" evidence="1">
    <location>
        <begin position="76"/>
        <end position="96"/>
    </location>
</feature>
<accession>A0A917RZV0</accession>
<dbReference type="Proteomes" id="UP000654670">
    <property type="component" value="Unassembled WGS sequence"/>
</dbReference>
<evidence type="ECO:0000313" key="3">
    <source>
        <dbReference type="Proteomes" id="UP000654670"/>
    </source>
</evidence>
<dbReference type="Pfam" id="PF11457">
    <property type="entry name" value="DUF3021"/>
    <property type="match status" value="1"/>
</dbReference>
<keyword evidence="1" id="KW-1133">Transmembrane helix</keyword>
<proteinExistence type="predicted"/>
<evidence type="ECO:0000313" key="2">
    <source>
        <dbReference type="EMBL" id="GGL45500.1"/>
    </source>
</evidence>
<feature type="transmembrane region" description="Helical" evidence="1">
    <location>
        <begin position="45"/>
        <end position="64"/>
    </location>
</feature>
<feature type="transmembrane region" description="Helical" evidence="1">
    <location>
        <begin position="12"/>
        <end position="33"/>
    </location>
</feature>
<dbReference type="AlphaFoldDB" id="A0A917RZV0"/>
<evidence type="ECO:0008006" key="4">
    <source>
        <dbReference type="Google" id="ProtNLM"/>
    </source>
</evidence>
<feature type="transmembrane region" description="Helical" evidence="1">
    <location>
        <begin position="102"/>
        <end position="119"/>
    </location>
</feature>
<sequence length="134" mass="15768">MWISKLINRIMIGFGIGALATVVYLMIAMHFQLPVLSTGLMMKELLGSMAFGAYCCVTSFIYNWEKINPSAQTAIHFPLMLIGFFIAGTLLGWLTYFPFWSFFWFFFIYLMLWLYFYLYNRNMAKRLNEGLKKE</sequence>
<gene>
    <name evidence="2" type="ORF">GCM10007968_07020</name>
</gene>
<organism evidence="2 3">
    <name type="scientific">Sporolactobacillus putidus</name>
    <dbReference type="NCBI Taxonomy" id="492735"/>
    <lineage>
        <taxon>Bacteria</taxon>
        <taxon>Bacillati</taxon>
        <taxon>Bacillota</taxon>
        <taxon>Bacilli</taxon>
        <taxon>Bacillales</taxon>
        <taxon>Sporolactobacillaceae</taxon>
        <taxon>Sporolactobacillus</taxon>
    </lineage>
</organism>
<reference evidence="2" key="1">
    <citation type="journal article" date="2014" name="Int. J. Syst. Evol. Microbiol.">
        <title>Complete genome sequence of Corynebacterium casei LMG S-19264T (=DSM 44701T), isolated from a smear-ripened cheese.</title>
        <authorList>
            <consortium name="US DOE Joint Genome Institute (JGI-PGF)"/>
            <person name="Walter F."/>
            <person name="Albersmeier A."/>
            <person name="Kalinowski J."/>
            <person name="Ruckert C."/>
        </authorList>
    </citation>
    <scope>NUCLEOTIDE SEQUENCE</scope>
    <source>
        <strain evidence="2">JCM 15325</strain>
    </source>
</reference>
<evidence type="ECO:0000256" key="1">
    <source>
        <dbReference type="SAM" id="Phobius"/>
    </source>
</evidence>
<keyword evidence="1" id="KW-0812">Transmembrane</keyword>